<dbReference type="PANTHER" id="PTHR11878">
    <property type="entry name" value="SODIUM/CALCIUM EXCHANGER"/>
    <property type="match status" value="1"/>
</dbReference>
<dbReference type="PANTHER" id="PTHR11878:SF65">
    <property type="entry name" value="NA_CA-EXCHANGE PROTEIN, ISOFORM G"/>
    <property type="match status" value="1"/>
</dbReference>
<organism evidence="2 3">
    <name type="scientific">Melipona quadrifasciata</name>
    <dbReference type="NCBI Taxonomy" id="166423"/>
    <lineage>
        <taxon>Eukaryota</taxon>
        <taxon>Metazoa</taxon>
        <taxon>Ecdysozoa</taxon>
        <taxon>Arthropoda</taxon>
        <taxon>Hexapoda</taxon>
        <taxon>Insecta</taxon>
        <taxon>Pterygota</taxon>
        <taxon>Neoptera</taxon>
        <taxon>Endopterygota</taxon>
        <taxon>Hymenoptera</taxon>
        <taxon>Apocrita</taxon>
        <taxon>Aculeata</taxon>
        <taxon>Apoidea</taxon>
        <taxon>Anthophila</taxon>
        <taxon>Apidae</taxon>
        <taxon>Melipona</taxon>
    </lineage>
</organism>
<dbReference type="GO" id="GO:0042383">
    <property type="term" value="C:sarcolemma"/>
    <property type="evidence" value="ECO:0007669"/>
    <property type="project" value="TreeGrafter"/>
</dbReference>
<gene>
    <name evidence="2" type="ORF">WN51_03570</name>
</gene>
<evidence type="ECO:0000256" key="1">
    <source>
        <dbReference type="ARBA" id="ARBA00023065"/>
    </source>
</evidence>
<dbReference type="GO" id="GO:0098794">
    <property type="term" value="C:postsynapse"/>
    <property type="evidence" value="ECO:0007669"/>
    <property type="project" value="TreeGrafter"/>
</dbReference>
<dbReference type="GO" id="GO:0030424">
    <property type="term" value="C:axon"/>
    <property type="evidence" value="ECO:0007669"/>
    <property type="project" value="TreeGrafter"/>
</dbReference>
<dbReference type="OrthoDB" id="418484at2759"/>
<reference evidence="2 3" key="1">
    <citation type="submission" date="2015-07" db="EMBL/GenBank/DDBJ databases">
        <title>The genome of Melipona quadrifasciata.</title>
        <authorList>
            <person name="Pan H."/>
            <person name="Kapheim K."/>
        </authorList>
    </citation>
    <scope>NUCLEOTIDE SEQUENCE [LARGE SCALE GENOMIC DNA]</scope>
    <source>
        <strain evidence="2">0111107301</strain>
        <tissue evidence="2">Whole body</tissue>
    </source>
</reference>
<keyword evidence="1" id="KW-0406">Ion transport</keyword>
<dbReference type="Proteomes" id="UP000053105">
    <property type="component" value="Unassembled WGS sequence"/>
</dbReference>
<dbReference type="GO" id="GO:0005432">
    <property type="term" value="F:calcium:sodium antiporter activity"/>
    <property type="evidence" value="ECO:0007669"/>
    <property type="project" value="TreeGrafter"/>
</dbReference>
<evidence type="ECO:0000313" key="2">
    <source>
        <dbReference type="EMBL" id="KOX71029.1"/>
    </source>
</evidence>
<dbReference type="GO" id="GO:0098703">
    <property type="term" value="P:calcium ion import across plasma membrane"/>
    <property type="evidence" value="ECO:0007669"/>
    <property type="project" value="TreeGrafter"/>
</dbReference>
<keyword evidence="3" id="KW-1185">Reference proteome</keyword>
<dbReference type="EMBL" id="KQ435848">
    <property type="protein sequence ID" value="KOX71029.1"/>
    <property type="molecule type" value="Genomic_DNA"/>
</dbReference>
<protein>
    <submittedName>
        <fullName evidence="2">Sodium/calcium exchanger 2</fullName>
    </submittedName>
</protein>
<dbReference type="STRING" id="166423.A0A0M8ZWK1"/>
<sequence>MNISHRNELYHVLPLKITQEEEDYHWPYSRTNMLLATEHHYSGVTTFLNYSELNLFEWYATIVGRENASSGKISSKKKNEIAKENEIYEKRVFSGTSSWKEQFTEALTVSSGDDDEGEGTGEAAAPSTLDYLMHGLTILWKVLFAFVPPTGTEHRDFRHAKKSLKTKALSGA</sequence>
<proteinExistence type="predicted"/>
<evidence type="ECO:0000313" key="3">
    <source>
        <dbReference type="Proteomes" id="UP000053105"/>
    </source>
</evidence>
<name>A0A0M8ZWK1_9HYME</name>
<accession>A0A0M8ZWK1</accession>
<dbReference type="AlphaFoldDB" id="A0A0M8ZWK1"/>
<dbReference type="InterPro" id="IPR051171">
    <property type="entry name" value="CaCA"/>
</dbReference>
<keyword evidence="1" id="KW-0813">Transport</keyword>